<sequence>MFYNSDIVKNAVIFIDEFDATKDTILKKIIDNGLHDKVDYIELFKDIYAALHTDDFPTVLTTPSRERRMGAYRNKSLQAIVDDIREKADYIHKTYSLQFKHRTLEEIADSYQNYLFQDHQFHTILNSDNSYIIMQRDLQRKINSIGFSQKKPTKENNNIQTMLGQLRGFISYFQVAVSILAFNYMQCKNERRNEGEDV</sequence>
<organism evidence="1">
    <name type="scientific">human gut metagenome</name>
    <dbReference type="NCBI Taxonomy" id="408170"/>
    <lineage>
        <taxon>unclassified sequences</taxon>
        <taxon>metagenomes</taxon>
        <taxon>organismal metagenomes</taxon>
    </lineage>
</organism>
<accession>K1TC01</accession>
<name>K1TC01_9ZZZZ</name>
<comment type="caution">
    <text evidence="1">The sequence shown here is derived from an EMBL/GenBank/DDBJ whole genome shotgun (WGS) entry which is preliminary data.</text>
</comment>
<gene>
    <name evidence="1" type="ORF">LEA_09410</name>
</gene>
<dbReference type="EMBL" id="AJWY01006306">
    <property type="protein sequence ID" value="EKC67228.1"/>
    <property type="molecule type" value="Genomic_DNA"/>
</dbReference>
<evidence type="ECO:0000313" key="1">
    <source>
        <dbReference type="EMBL" id="EKC67228.1"/>
    </source>
</evidence>
<dbReference type="AlphaFoldDB" id="K1TC01"/>
<proteinExistence type="predicted"/>
<reference evidence="1" key="1">
    <citation type="journal article" date="2013" name="Environ. Microbiol.">
        <title>Microbiota from the distal guts of lean and obese adolescents exhibit partial functional redundancy besides clear differences in community structure.</title>
        <authorList>
            <person name="Ferrer M."/>
            <person name="Ruiz A."/>
            <person name="Lanza F."/>
            <person name="Haange S.B."/>
            <person name="Oberbach A."/>
            <person name="Till H."/>
            <person name="Bargiela R."/>
            <person name="Campoy C."/>
            <person name="Segura M.T."/>
            <person name="Richter M."/>
            <person name="von Bergen M."/>
            <person name="Seifert J."/>
            <person name="Suarez A."/>
        </authorList>
    </citation>
    <scope>NUCLEOTIDE SEQUENCE</scope>
</reference>
<protein>
    <submittedName>
        <fullName evidence="1">Uncharacterized protein</fullName>
    </submittedName>
</protein>
<feature type="non-terminal residue" evidence="1">
    <location>
        <position position="198"/>
    </location>
</feature>